<proteinExistence type="predicted"/>
<feature type="region of interest" description="Disordered" evidence="1">
    <location>
        <begin position="365"/>
        <end position="394"/>
    </location>
</feature>
<dbReference type="Proteomes" id="UP000447434">
    <property type="component" value="Chromosome 20"/>
</dbReference>
<accession>A0A6A4NR60</accession>
<dbReference type="InterPro" id="IPR043424">
    <property type="entry name" value="BLT-like"/>
</dbReference>
<dbReference type="AlphaFoldDB" id="A0A6A4NR60"/>
<organism evidence="2 3">
    <name type="scientific">Lupinus albus</name>
    <name type="common">White lupine</name>
    <name type="synonym">Lupinus termis</name>
    <dbReference type="NCBI Taxonomy" id="3870"/>
    <lineage>
        <taxon>Eukaryota</taxon>
        <taxon>Viridiplantae</taxon>
        <taxon>Streptophyta</taxon>
        <taxon>Embryophyta</taxon>
        <taxon>Tracheophyta</taxon>
        <taxon>Spermatophyta</taxon>
        <taxon>Magnoliopsida</taxon>
        <taxon>eudicotyledons</taxon>
        <taxon>Gunneridae</taxon>
        <taxon>Pentapetalae</taxon>
        <taxon>rosids</taxon>
        <taxon>fabids</taxon>
        <taxon>Fabales</taxon>
        <taxon>Fabaceae</taxon>
        <taxon>Papilionoideae</taxon>
        <taxon>50 kb inversion clade</taxon>
        <taxon>genistoids sensu lato</taxon>
        <taxon>core genistoids</taxon>
        <taxon>Genisteae</taxon>
        <taxon>Lupinus</taxon>
    </lineage>
</organism>
<name>A0A6A4NR60_LUPAL</name>
<keyword evidence="3" id="KW-1185">Reference proteome</keyword>
<protein>
    <submittedName>
        <fullName evidence="2">Uncharacterized protein</fullName>
    </submittedName>
</protein>
<dbReference type="EMBL" id="WOCE01000020">
    <property type="protein sequence ID" value="KAE9591451.1"/>
    <property type="molecule type" value="Genomic_DNA"/>
</dbReference>
<feature type="region of interest" description="Disordered" evidence="1">
    <location>
        <begin position="422"/>
        <end position="443"/>
    </location>
</feature>
<dbReference type="PANTHER" id="PTHR31071">
    <property type="entry name" value="GB|AAF24581.1"/>
    <property type="match status" value="1"/>
</dbReference>
<evidence type="ECO:0000313" key="3">
    <source>
        <dbReference type="Proteomes" id="UP000447434"/>
    </source>
</evidence>
<comment type="caution">
    <text evidence="2">The sequence shown here is derived from an EMBL/GenBank/DDBJ whole genome shotgun (WGS) entry which is preliminary data.</text>
</comment>
<dbReference type="PANTHER" id="PTHR31071:SF14">
    <property type="entry name" value="BZIP DOMAIN-CONTAINING PROTEIN"/>
    <property type="match status" value="1"/>
</dbReference>
<feature type="compositionally biased region" description="Polar residues" evidence="1">
    <location>
        <begin position="369"/>
        <end position="390"/>
    </location>
</feature>
<gene>
    <name evidence="2" type="ORF">Lalb_Chr20g0118591</name>
</gene>
<reference evidence="3" key="1">
    <citation type="journal article" date="2020" name="Nat. Commun.">
        <title>Genome sequence of the cluster root forming white lupin.</title>
        <authorList>
            <person name="Hufnagel B."/>
            <person name="Marques A."/>
            <person name="Soriano A."/>
            <person name="Marques L."/>
            <person name="Divol F."/>
            <person name="Doumas P."/>
            <person name="Sallet E."/>
            <person name="Mancinotti D."/>
            <person name="Carrere S."/>
            <person name="Marande W."/>
            <person name="Arribat S."/>
            <person name="Keller J."/>
            <person name="Huneau C."/>
            <person name="Blein T."/>
            <person name="Aime D."/>
            <person name="Laguerre M."/>
            <person name="Taylor J."/>
            <person name="Schubert V."/>
            <person name="Nelson M."/>
            <person name="Geu-Flores F."/>
            <person name="Crespi M."/>
            <person name="Gallardo-Guerrero K."/>
            <person name="Delaux P.-M."/>
            <person name="Salse J."/>
            <person name="Berges H."/>
            <person name="Guyot R."/>
            <person name="Gouzy J."/>
            <person name="Peret B."/>
        </authorList>
    </citation>
    <scope>NUCLEOTIDE SEQUENCE [LARGE SCALE GENOMIC DNA]</scope>
    <source>
        <strain evidence="3">cv. Amiga</strain>
    </source>
</reference>
<evidence type="ECO:0000313" key="2">
    <source>
        <dbReference type="EMBL" id="KAE9591451.1"/>
    </source>
</evidence>
<evidence type="ECO:0000256" key="1">
    <source>
        <dbReference type="SAM" id="MobiDB-lite"/>
    </source>
</evidence>
<dbReference type="OrthoDB" id="1433810at2759"/>
<sequence>MFPPHHNFGEVKKTKVLLRRSATFMHSRNGLHYEVDNGNIKIKFPHFHNSGDIVKKTKCLLRRPITILRSRNGLQCKLKSSLPCLKCSKEESNEFTKNHSRKLLEDKKLLCYHDSVVTALVQELLLAQRSINKLKAAQKSYKKKVRQFSQNLEDEKSHWKQREYKKIQANLCNLKDKLSREKRSRDRMKLLNTKLINELVEANLYAKQYMTNYAKEKKEREISEKVCNQLAMQIAEDKVKIEELLNMSMKLCEEVEEERKMMQMVDLWREECTQMRLVDAKLVLEDKYNQMVQLICYLKMFLRSKGAELGTIFESVNIQQISELSHYFSKFEEIFPIYEYLRKNNAGPLSTIHIVSLNEEELNKKTALHESSPSDDYNTVTEPTSSSECSVKSGPKSLKIRSKWRASPDSKLLRPCPNVGASSSSVKAYQHRRQGKGKGSVEGSFRHKELLGQGSSRDTMNPHITRGIKGCIEWPRGIPKANSKVIPLEEIVLSQKSQLQNILKHKAQGHV</sequence>